<dbReference type="AlphaFoldDB" id="A0AAE4CMS7"/>
<dbReference type="PROSITE" id="PS00092">
    <property type="entry name" value="N6_MTASE"/>
    <property type="match status" value="1"/>
</dbReference>
<dbReference type="InterPro" id="IPR002052">
    <property type="entry name" value="DNA_methylase_N6_adenine_CS"/>
</dbReference>
<name>A0AAE4CMS7_9ACTN</name>
<accession>A0AAE4CMS7</accession>
<evidence type="ECO:0000256" key="1">
    <source>
        <dbReference type="SAM" id="MobiDB-lite"/>
    </source>
</evidence>
<evidence type="ECO:0000259" key="2">
    <source>
        <dbReference type="Pfam" id="PF01861"/>
    </source>
</evidence>
<feature type="region of interest" description="Disordered" evidence="1">
    <location>
        <begin position="1"/>
        <end position="48"/>
    </location>
</feature>
<dbReference type="PANTHER" id="PTHR23290">
    <property type="entry name" value="RRNA N6-ADENOSINE-METHYLTRANSFERASE METTL5"/>
    <property type="match status" value="1"/>
</dbReference>
<organism evidence="3 4">
    <name type="scientific">Haloactinomyces albus</name>
    <dbReference type="NCBI Taxonomy" id="1352928"/>
    <lineage>
        <taxon>Bacteria</taxon>
        <taxon>Bacillati</taxon>
        <taxon>Actinomycetota</taxon>
        <taxon>Actinomycetes</taxon>
        <taxon>Actinopolysporales</taxon>
        <taxon>Actinopolysporaceae</taxon>
        <taxon>Haloactinomyces</taxon>
    </lineage>
</organism>
<dbReference type="Pfam" id="PF01861">
    <property type="entry name" value="BpsA_C"/>
    <property type="match status" value="1"/>
</dbReference>
<evidence type="ECO:0000313" key="4">
    <source>
        <dbReference type="Proteomes" id="UP001180845"/>
    </source>
</evidence>
<feature type="domain" description="N(4)-bis(aminopropyl)spermidine synthase C-terminal" evidence="2">
    <location>
        <begin position="142"/>
        <end position="329"/>
    </location>
</feature>
<dbReference type="GO" id="GO:0008168">
    <property type="term" value="F:methyltransferase activity"/>
    <property type="evidence" value="ECO:0007669"/>
    <property type="project" value="InterPro"/>
</dbReference>
<evidence type="ECO:0000313" key="3">
    <source>
        <dbReference type="EMBL" id="MDR7301257.1"/>
    </source>
</evidence>
<dbReference type="Proteomes" id="UP001180845">
    <property type="component" value="Unassembled WGS sequence"/>
</dbReference>
<dbReference type="InterPro" id="IPR029063">
    <property type="entry name" value="SAM-dependent_MTases_sf"/>
</dbReference>
<dbReference type="PANTHER" id="PTHR23290:SF0">
    <property type="entry name" value="RRNA N6-ADENOSINE-METHYLTRANSFERASE METTL5"/>
    <property type="match status" value="1"/>
</dbReference>
<gene>
    <name evidence="3" type="ORF">JOF55_001438</name>
</gene>
<dbReference type="Gene3D" id="3.40.50.150">
    <property type="entry name" value="Vaccinia Virus protein VP39"/>
    <property type="match status" value="1"/>
</dbReference>
<dbReference type="EMBL" id="JAVDXW010000001">
    <property type="protein sequence ID" value="MDR7301257.1"/>
    <property type="molecule type" value="Genomic_DNA"/>
</dbReference>
<dbReference type="SUPFAM" id="SSF53335">
    <property type="entry name" value="S-adenosyl-L-methionine-dependent methyltransferases"/>
    <property type="match status" value="1"/>
</dbReference>
<reference evidence="3" key="1">
    <citation type="submission" date="2023-07" db="EMBL/GenBank/DDBJ databases">
        <title>Sequencing the genomes of 1000 actinobacteria strains.</title>
        <authorList>
            <person name="Klenk H.-P."/>
        </authorList>
    </citation>
    <scope>NUCLEOTIDE SEQUENCE</scope>
    <source>
        <strain evidence="3">DSM 45977</strain>
    </source>
</reference>
<dbReference type="CDD" id="cd02440">
    <property type="entry name" value="AdoMet_MTases"/>
    <property type="match status" value="1"/>
</dbReference>
<dbReference type="InterPro" id="IPR002723">
    <property type="entry name" value="BpsA_C"/>
</dbReference>
<proteinExistence type="predicted"/>
<dbReference type="GO" id="GO:0006596">
    <property type="term" value="P:polyamine biosynthetic process"/>
    <property type="evidence" value="ECO:0007669"/>
    <property type="project" value="TreeGrafter"/>
</dbReference>
<comment type="caution">
    <text evidence="3">The sequence shown here is derived from an EMBL/GenBank/DDBJ whole genome shotgun (WGS) entry which is preliminary data.</text>
</comment>
<dbReference type="InterPro" id="IPR051720">
    <property type="entry name" value="rRNA_MeTrfase/Polyamine_Synth"/>
</dbReference>
<protein>
    <recommendedName>
        <fullName evidence="2">N(4)-bis(aminopropyl)spermidine synthase C-terminal domain-containing protein</fullName>
    </recommendedName>
</protein>
<keyword evidence="4" id="KW-1185">Reference proteome</keyword>
<dbReference type="RefSeq" id="WP_310271409.1">
    <property type="nucleotide sequence ID" value="NZ_JAVDXW010000001.1"/>
</dbReference>
<feature type="compositionally biased region" description="Pro residues" evidence="1">
    <location>
        <begin position="18"/>
        <end position="30"/>
    </location>
</feature>
<dbReference type="GO" id="GO:0003676">
    <property type="term" value="F:nucleic acid binding"/>
    <property type="evidence" value="ECO:0007669"/>
    <property type="project" value="InterPro"/>
</dbReference>
<dbReference type="GO" id="GO:0032259">
    <property type="term" value="P:methylation"/>
    <property type="evidence" value="ECO:0007669"/>
    <property type="project" value="InterPro"/>
</dbReference>
<sequence>MNSSPSGAVPHPEKPRPETPQPETPQPEQPEAPQGETPASARTGEPAASEPIDAVAALLAAAGVRARPLREVLAQLTEGAHTLDDLVRTPAVPRRIVEELLTAAGSDIDVENGTYRLVPAVLHRYRARFALDALTGTPDGPEVLDRVREFVASGPAPAAALDHVTATPETTLRRAEWLRDHYDLRGARILCLGDHDLTSLAVGLIEPSAQVTVVDLDERVLAHIDGLTAEHGLRIHTLHADLRFGLPPAAKGAADVVFTDPPYTPEGVGLFAASATECLADANSRVLIAYGFSDRSPALGHKVQQELLQLGMVFEAILPNFHRYYGAQAIGSASDLYVCLPTTRTRKLAGGKSASIYTHGPQSVEAATATPTEAFLRKLGDLTRTPVEKLRRPGWDRPVPAPRDCPVFDLRADPGPWLLRMLLACNADRVAFVVGNRHPDITSEHAQTSLASLIAAKYTLRFHRSSPDPNCAVVFATPPAREPGIAGHLLHRAHGKVGNIWREALIAEADRAGSTLTKKEANQRVAALIQDTTDLGARLVDLPRHRLAALLHTADV</sequence>